<evidence type="ECO:0000256" key="6">
    <source>
        <dbReference type="SAM" id="Phobius"/>
    </source>
</evidence>
<dbReference type="SMART" id="SM00228">
    <property type="entry name" value="PDZ"/>
    <property type="match status" value="1"/>
</dbReference>
<keyword evidence="4 5" id="KW-0720">Serine protease</keyword>
<dbReference type="GO" id="GO:0004175">
    <property type="term" value="F:endopeptidase activity"/>
    <property type="evidence" value="ECO:0007669"/>
    <property type="project" value="TreeGrafter"/>
</dbReference>
<dbReference type="Gene3D" id="3.30.750.44">
    <property type="match status" value="1"/>
</dbReference>
<dbReference type="InterPro" id="IPR004447">
    <property type="entry name" value="Peptidase_S41A"/>
</dbReference>
<evidence type="ECO:0000313" key="9">
    <source>
        <dbReference type="Proteomes" id="UP000034502"/>
    </source>
</evidence>
<dbReference type="InterPro" id="IPR036034">
    <property type="entry name" value="PDZ_sf"/>
</dbReference>
<keyword evidence="3 5" id="KW-0378">Hydrolase</keyword>
<dbReference type="GO" id="GO:0007165">
    <property type="term" value="P:signal transduction"/>
    <property type="evidence" value="ECO:0007669"/>
    <property type="project" value="TreeGrafter"/>
</dbReference>
<dbReference type="GO" id="GO:0008236">
    <property type="term" value="F:serine-type peptidase activity"/>
    <property type="evidence" value="ECO:0007669"/>
    <property type="project" value="UniProtKB-KW"/>
</dbReference>
<dbReference type="STRING" id="1618364.UX86_C0016G0005"/>
<evidence type="ECO:0000313" key="8">
    <source>
        <dbReference type="EMBL" id="KKU63873.1"/>
    </source>
</evidence>
<name>A0A0G1UCM6_9BACT</name>
<evidence type="ECO:0000259" key="7">
    <source>
        <dbReference type="PROSITE" id="PS50106"/>
    </source>
</evidence>
<dbReference type="InterPro" id="IPR041489">
    <property type="entry name" value="PDZ_6"/>
</dbReference>
<reference evidence="8 9" key="1">
    <citation type="journal article" date="2015" name="Nature">
        <title>rRNA introns, odd ribosomes, and small enigmatic genomes across a large radiation of phyla.</title>
        <authorList>
            <person name="Brown C.T."/>
            <person name="Hug L.A."/>
            <person name="Thomas B.C."/>
            <person name="Sharon I."/>
            <person name="Castelle C.J."/>
            <person name="Singh A."/>
            <person name="Wilkins M.J."/>
            <person name="Williams K.H."/>
            <person name="Banfield J.F."/>
        </authorList>
    </citation>
    <scope>NUCLEOTIDE SEQUENCE [LARGE SCALE GENOMIC DNA]</scope>
</reference>
<evidence type="ECO:0000256" key="2">
    <source>
        <dbReference type="ARBA" id="ARBA00022670"/>
    </source>
</evidence>
<dbReference type="Pfam" id="PF22694">
    <property type="entry name" value="CtpB_N-like"/>
    <property type="match status" value="1"/>
</dbReference>
<dbReference type="InterPro" id="IPR055210">
    <property type="entry name" value="CtpA/B_N"/>
</dbReference>
<sequence length="415" mass="45206">MNSRKLLIVGTLVIASGWVGFWMGQRRLTFEFKNWRPAVVLNKSSVVRSGPEEVDFSLFWTVWDKVSAEYVDKSAVDGKKMVDGAISGMVSALGDPYTVYLPAQQNKESKEDLGGAFEGVGIQLGYKDNRLAIVAPLDGTPAHRAGVKAGDFILHIKDEKKRLDRSTDGLTLPEAVKMIRGEGGTTVELTLARAGQEDPFKVELTREIIVVKSVTVEYPDSGGGKIAWIKLNRFGDRTREEWNAVVGELADKEDIDGVVLDLRNNPGGYLEMSVYIAGEFLSPGKTVVGQQYGDGTKTDTKVDRNGRLLKQRLAVLVNEGSASASEILAGALQDHKRAKVVGVKSFGKGSVQQPDDFPDGSGVHITIAKWLRPSGEWIDKIGITPDEVVEWEPEGDAAVSDADDPQLKKAIELIL</sequence>
<feature type="domain" description="PDZ" evidence="7">
    <location>
        <begin position="98"/>
        <end position="184"/>
    </location>
</feature>
<comment type="similarity">
    <text evidence="1 5">Belongs to the peptidase S41A family.</text>
</comment>
<dbReference type="CDD" id="cd07560">
    <property type="entry name" value="Peptidase_S41_CPP"/>
    <property type="match status" value="1"/>
</dbReference>
<dbReference type="Gene3D" id="2.30.42.10">
    <property type="match status" value="1"/>
</dbReference>
<evidence type="ECO:0000256" key="4">
    <source>
        <dbReference type="ARBA" id="ARBA00022825"/>
    </source>
</evidence>
<comment type="caution">
    <text evidence="8">The sequence shown here is derived from an EMBL/GenBank/DDBJ whole genome shotgun (WGS) entry which is preliminary data.</text>
</comment>
<dbReference type="PANTHER" id="PTHR32060:SF30">
    <property type="entry name" value="CARBOXY-TERMINAL PROCESSING PROTEASE CTPA"/>
    <property type="match status" value="1"/>
</dbReference>
<dbReference type="CDD" id="cd06782">
    <property type="entry name" value="cpPDZ_CPP-like"/>
    <property type="match status" value="1"/>
</dbReference>
<evidence type="ECO:0000256" key="3">
    <source>
        <dbReference type="ARBA" id="ARBA00022801"/>
    </source>
</evidence>
<evidence type="ECO:0000256" key="5">
    <source>
        <dbReference type="RuleBase" id="RU004404"/>
    </source>
</evidence>
<dbReference type="Pfam" id="PF03572">
    <property type="entry name" value="Peptidase_S41"/>
    <property type="match status" value="1"/>
</dbReference>
<dbReference type="PATRIC" id="fig|1618364.3.peg.617"/>
<dbReference type="Pfam" id="PF17820">
    <property type="entry name" value="PDZ_6"/>
    <property type="match status" value="1"/>
</dbReference>
<dbReference type="EMBL" id="LCNU01000016">
    <property type="protein sequence ID" value="KKU63873.1"/>
    <property type="molecule type" value="Genomic_DNA"/>
</dbReference>
<protein>
    <submittedName>
        <fullName evidence="8">Carboxyl-terminal protease</fullName>
    </submittedName>
</protein>
<dbReference type="SUPFAM" id="SSF52096">
    <property type="entry name" value="ClpP/crotonase"/>
    <property type="match status" value="1"/>
</dbReference>
<dbReference type="Proteomes" id="UP000034502">
    <property type="component" value="Unassembled WGS sequence"/>
</dbReference>
<gene>
    <name evidence="8" type="ORF">UX86_C0016G0005</name>
</gene>
<keyword evidence="6" id="KW-0472">Membrane</keyword>
<dbReference type="SMART" id="SM00245">
    <property type="entry name" value="TSPc"/>
    <property type="match status" value="1"/>
</dbReference>
<dbReference type="GO" id="GO:0030288">
    <property type="term" value="C:outer membrane-bounded periplasmic space"/>
    <property type="evidence" value="ECO:0007669"/>
    <property type="project" value="TreeGrafter"/>
</dbReference>
<dbReference type="InterPro" id="IPR029045">
    <property type="entry name" value="ClpP/crotonase-like_dom_sf"/>
</dbReference>
<keyword evidence="2 5" id="KW-0645">Protease</keyword>
<keyword evidence="6" id="KW-1133">Transmembrane helix</keyword>
<organism evidence="8 9">
    <name type="scientific">Candidatus Amesbacteria bacterium GW2011_GWC1_47_15</name>
    <dbReference type="NCBI Taxonomy" id="1618364"/>
    <lineage>
        <taxon>Bacteria</taxon>
        <taxon>Candidatus Amesiibacteriota</taxon>
    </lineage>
</organism>
<dbReference type="AlphaFoldDB" id="A0A0G1UCM6"/>
<dbReference type="Gene3D" id="3.90.226.10">
    <property type="entry name" value="2-enoyl-CoA Hydratase, Chain A, domain 1"/>
    <property type="match status" value="1"/>
</dbReference>
<dbReference type="InterPro" id="IPR001478">
    <property type="entry name" value="PDZ"/>
</dbReference>
<dbReference type="FunFam" id="2.30.42.10:FF:000063">
    <property type="entry name" value="Peptidase, S41 family"/>
    <property type="match status" value="1"/>
</dbReference>
<dbReference type="PROSITE" id="PS50106">
    <property type="entry name" value="PDZ"/>
    <property type="match status" value="1"/>
</dbReference>
<dbReference type="SUPFAM" id="SSF50156">
    <property type="entry name" value="PDZ domain-like"/>
    <property type="match status" value="1"/>
</dbReference>
<feature type="transmembrane region" description="Helical" evidence="6">
    <location>
        <begin position="6"/>
        <end position="24"/>
    </location>
</feature>
<dbReference type="InterPro" id="IPR005151">
    <property type="entry name" value="Tail-specific_protease"/>
</dbReference>
<proteinExistence type="inferred from homology"/>
<keyword evidence="6" id="KW-0812">Transmembrane</keyword>
<dbReference type="PANTHER" id="PTHR32060">
    <property type="entry name" value="TAIL-SPECIFIC PROTEASE"/>
    <property type="match status" value="1"/>
</dbReference>
<evidence type="ECO:0000256" key="1">
    <source>
        <dbReference type="ARBA" id="ARBA00009179"/>
    </source>
</evidence>
<accession>A0A0G1UCM6</accession>
<dbReference type="GO" id="GO:0006508">
    <property type="term" value="P:proteolysis"/>
    <property type="evidence" value="ECO:0007669"/>
    <property type="project" value="UniProtKB-KW"/>
</dbReference>
<dbReference type="NCBIfam" id="TIGR00225">
    <property type="entry name" value="prc"/>
    <property type="match status" value="1"/>
</dbReference>